<sequence>MDQTLESYLVRLGFAVDGASEREFTETLARGKVAALAAGAALTGLVATITKVASAYEALYYQSGRVQASVGNIQAFAYGLSQVGGSATSAKAALESMGNFLRSSPGSEGFFARLGVQTRDARGGLRDTTQILRDFAGALKTMPTYRSQAYASVLGIDPVTLQALMRDTGVFSAQLKQMYAAAGVNSEQAARGGALFMQQLRSLGAALQVLRDKVAISLFRGVGGDIERLRKLLVDNFGRISAAIVAASKFVTAMGWALMQLVARSAELIDRLVDWFSHLDRGTRQWTEAIILLLGAWRLLNKGFLASPLGRIVALGVALVALYDDYKTFKAGGKSLIDWAVWEPGINSLLDSIGKIEGAFKDMWPNIRGYLAPLMSFLGHEFAKTLTNSMADVADLMQAATDSLHGRWASARAHLAAIGARETASTQDDMSALGTLGNAESRASGGAFVSGQTARNEASGFSLLTSLGLDRNHALAMLGNFEQESSLNPGARNGHHYGIEQWDDSRADAIKAQTGIDVRTAGYADQIKAAAWEVMYGNERNHAKGFFGAGDLKSATGRFASDIERSGEHPGMVGFDNRIANSLNADNRLRAGAGISSTNVGGSPRVNQTNTFHISGAQSPDAVGKSVLRHQDVAMESIVRNMGPLSR</sequence>
<dbReference type="Gene3D" id="1.10.530.10">
    <property type="match status" value="1"/>
</dbReference>
<evidence type="ECO:0000313" key="2">
    <source>
        <dbReference type="EMBL" id="QKE89134.1"/>
    </source>
</evidence>
<dbReference type="EMBL" id="CP053708">
    <property type="protein sequence ID" value="QKE89134.1"/>
    <property type="molecule type" value="Genomic_DNA"/>
</dbReference>
<dbReference type="Pfam" id="PF18013">
    <property type="entry name" value="Phage_lysozyme2"/>
    <property type="match status" value="1"/>
</dbReference>
<dbReference type="Proteomes" id="UP000500767">
    <property type="component" value="Chromosome"/>
</dbReference>
<evidence type="ECO:0000313" key="3">
    <source>
        <dbReference type="Proteomes" id="UP000500767"/>
    </source>
</evidence>
<protein>
    <recommendedName>
        <fullName evidence="1">Phage tail lysozyme domain-containing protein</fullName>
    </recommendedName>
</protein>
<accession>A0A6M8HLA0</accession>
<name>A0A6M8HLA0_9PROT</name>
<reference evidence="2 3" key="1">
    <citation type="journal article" date="2014" name="World J. Microbiol. Biotechnol.">
        <title>Biodiversity and physiological characteristics of Antarctic and Arctic lichens-associated bacteria.</title>
        <authorList>
            <person name="Lee Y.M."/>
            <person name="Kim E.H."/>
            <person name="Lee H.K."/>
            <person name="Hong S.G."/>
        </authorList>
    </citation>
    <scope>NUCLEOTIDE SEQUENCE [LARGE SCALE GENOMIC DNA]</scope>
    <source>
        <strain evidence="2 3">PAMC 26569</strain>
    </source>
</reference>
<evidence type="ECO:0000259" key="1">
    <source>
        <dbReference type="Pfam" id="PF18013"/>
    </source>
</evidence>
<proteinExistence type="predicted"/>
<dbReference type="RefSeq" id="WP_171836464.1">
    <property type="nucleotide sequence ID" value="NZ_CP053708.1"/>
</dbReference>
<keyword evidence="3" id="KW-1185">Reference proteome</keyword>
<organism evidence="2 3">
    <name type="scientific">Lichenicola cladoniae</name>
    <dbReference type="NCBI Taxonomy" id="1484109"/>
    <lineage>
        <taxon>Bacteria</taxon>
        <taxon>Pseudomonadati</taxon>
        <taxon>Pseudomonadota</taxon>
        <taxon>Alphaproteobacteria</taxon>
        <taxon>Acetobacterales</taxon>
        <taxon>Acetobacteraceae</taxon>
        <taxon>Lichenicola</taxon>
    </lineage>
</organism>
<dbReference type="AlphaFoldDB" id="A0A6M8HLA0"/>
<dbReference type="KEGG" id="lck:HN018_02885"/>
<dbReference type="InterPro" id="IPR041219">
    <property type="entry name" value="Phage_lysozyme2"/>
</dbReference>
<feature type="domain" description="Phage tail lysozyme" evidence="1">
    <location>
        <begin position="457"/>
        <end position="570"/>
    </location>
</feature>
<gene>
    <name evidence="2" type="ORF">HN018_02885</name>
</gene>